<dbReference type="EMBL" id="REGN01003781">
    <property type="protein sequence ID" value="RNA20798.1"/>
    <property type="molecule type" value="Genomic_DNA"/>
</dbReference>
<gene>
    <name evidence="1" type="ORF">BpHYR1_050108</name>
</gene>
<accession>A0A3M7RC02</accession>
<protein>
    <submittedName>
        <fullName evidence="1">Uncharacterized protein</fullName>
    </submittedName>
</protein>
<organism evidence="1 2">
    <name type="scientific">Brachionus plicatilis</name>
    <name type="common">Marine rotifer</name>
    <name type="synonym">Brachionus muelleri</name>
    <dbReference type="NCBI Taxonomy" id="10195"/>
    <lineage>
        <taxon>Eukaryota</taxon>
        <taxon>Metazoa</taxon>
        <taxon>Spiralia</taxon>
        <taxon>Gnathifera</taxon>
        <taxon>Rotifera</taxon>
        <taxon>Eurotatoria</taxon>
        <taxon>Monogononta</taxon>
        <taxon>Pseudotrocha</taxon>
        <taxon>Ploima</taxon>
        <taxon>Brachionidae</taxon>
        <taxon>Brachionus</taxon>
    </lineage>
</organism>
<proteinExistence type="predicted"/>
<keyword evidence="2" id="KW-1185">Reference proteome</keyword>
<dbReference type="Proteomes" id="UP000276133">
    <property type="component" value="Unassembled WGS sequence"/>
</dbReference>
<sequence length="124" mass="14339">MILLENNIEQKFGIVQFWPKKFHLISSISWKFTSSSTDSLTLVSLGSLLSIRVNFLYVNFLNNIKNSKFNIILLFFYLQKAGLQRLLTKEAVYGSCFTVAIENRLMCGWLFPCVFLLKIIVSLF</sequence>
<evidence type="ECO:0000313" key="2">
    <source>
        <dbReference type="Proteomes" id="UP000276133"/>
    </source>
</evidence>
<evidence type="ECO:0000313" key="1">
    <source>
        <dbReference type="EMBL" id="RNA20798.1"/>
    </source>
</evidence>
<comment type="caution">
    <text evidence="1">The sequence shown here is derived from an EMBL/GenBank/DDBJ whole genome shotgun (WGS) entry which is preliminary data.</text>
</comment>
<dbReference type="AlphaFoldDB" id="A0A3M7RC02"/>
<reference evidence="1 2" key="1">
    <citation type="journal article" date="2018" name="Sci. Rep.">
        <title>Genomic signatures of local adaptation to the degree of environmental predictability in rotifers.</title>
        <authorList>
            <person name="Franch-Gras L."/>
            <person name="Hahn C."/>
            <person name="Garcia-Roger E.M."/>
            <person name="Carmona M.J."/>
            <person name="Serra M."/>
            <person name="Gomez A."/>
        </authorList>
    </citation>
    <scope>NUCLEOTIDE SEQUENCE [LARGE SCALE GENOMIC DNA]</scope>
    <source>
        <strain evidence="1">HYR1</strain>
    </source>
</reference>
<name>A0A3M7RC02_BRAPC</name>